<feature type="compositionally biased region" description="Polar residues" evidence="1">
    <location>
        <begin position="271"/>
        <end position="284"/>
    </location>
</feature>
<evidence type="ECO:0000313" key="2">
    <source>
        <dbReference type="EMBL" id="KAG7346053.1"/>
    </source>
</evidence>
<evidence type="ECO:0000313" key="3">
    <source>
        <dbReference type="Proteomes" id="UP000693970"/>
    </source>
</evidence>
<organism evidence="2 3">
    <name type="scientific">Nitzschia inconspicua</name>
    <dbReference type="NCBI Taxonomy" id="303405"/>
    <lineage>
        <taxon>Eukaryota</taxon>
        <taxon>Sar</taxon>
        <taxon>Stramenopiles</taxon>
        <taxon>Ochrophyta</taxon>
        <taxon>Bacillariophyta</taxon>
        <taxon>Bacillariophyceae</taxon>
        <taxon>Bacillariophycidae</taxon>
        <taxon>Bacillariales</taxon>
        <taxon>Bacillariaceae</taxon>
        <taxon>Nitzschia</taxon>
    </lineage>
</organism>
<dbReference type="AlphaFoldDB" id="A0A9K3KNC2"/>
<proteinExistence type="predicted"/>
<feature type="region of interest" description="Disordered" evidence="1">
    <location>
        <begin position="128"/>
        <end position="151"/>
    </location>
</feature>
<accession>A0A9K3KNC2</accession>
<comment type="caution">
    <text evidence="2">The sequence shown here is derived from an EMBL/GenBank/DDBJ whole genome shotgun (WGS) entry which is preliminary data.</text>
</comment>
<dbReference type="EMBL" id="JAGRRH010000021">
    <property type="protein sequence ID" value="KAG7346053.1"/>
    <property type="molecule type" value="Genomic_DNA"/>
</dbReference>
<protein>
    <submittedName>
        <fullName evidence="2">Uncharacterized protein</fullName>
    </submittedName>
</protein>
<reference evidence="2" key="1">
    <citation type="journal article" date="2021" name="Sci. Rep.">
        <title>Diploid genomic architecture of Nitzschia inconspicua, an elite biomass production diatom.</title>
        <authorList>
            <person name="Oliver A."/>
            <person name="Podell S."/>
            <person name="Pinowska A."/>
            <person name="Traller J.C."/>
            <person name="Smith S.R."/>
            <person name="McClure R."/>
            <person name="Beliaev A."/>
            <person name="Bohutskyi P."/>
            <person name="Hill E.A."/>
            <person name="Rabines A."/>
            <person name="Zheng H."/>
            <person name="Allen L.Z."/>
            <person name="Kuo A."/>
            <person name="Grigoriev I.V."/>
            <person name="Allen A.E."/>
            <person name="Hazlebeck D."/>
            <person name="Allen E.E."/>
        </authorList>
    </citation>
    <scope>NUCLEOTIDE SEQUENCE</scope>
    <source>
        <strain evidence="2">Hildebrandi</strain>
    </source>
</reference>
<keyword evidence="3" id="KW-1185">Reference proteome</keyword>
<feature type="compositionally biased region" description="Polar residues" evidence="1">
    <location>
        <begin position="135"/>
        <end position="151"/>
    </location>
</feature>
<sequence length="479" mass="53125">MMGNPQFKHTSNRPQMQHLSMETILGVPVEFLYRHINYNNGNNSSSNNDKPLLTRSEAKTFLKLQLLAQEMDVILQITEQVTQQQSEAKRFQALLERSKNPWLSPLLPVIKELTQCIEVGTPQTMTKLEAEDESTQSPPGHSTKSSESIKPSVGSVSKTLLEVNASMSELVEALQDCSVALWQSSEQNFALTDSLWDIVDNGDDNSNNDADGKKKSPTYILAKEKHALAKLQEHVAQRIDAVLQWQYKDSVVAASQPTKPTISFRTQLFGNSQSQRQGPSWSQRSTRRSNDEDENCGTLSTVELFTPLKDICDQLFSEASDDEIGKNGHNGTNQVETIDERQNDVSLNDSKEGMAITGEFLYEASQNTASAANTMISLFHNSSSSNNNKIANVLDLSIGNDDSRDSYSTTTTVNTRGKNTDTTFEYPSEQSPSRTTAGSLVRKRRWKGGDEESQKITENSQFEKASAAMSLANMVSGRM</sequence>
<dbReference type="Proteomes" id="UP000693970">
    <property type="component" value="Unassembled WGS sequence"/>
</dbReference>
<feature type="compositionally biased region" description="Low complexity" evidence="1">
    <location>
        <begin position="406"/>
        <end position="423"/>
    </location>
</feature>
<evidence type="ECO:0000256" key="1">
    <source>
        <dbReference type="SAM" id="MobiDB-lite"/>
    </source>
</evidence>
<feature type="region of interest" description="Disordered" evidence="1">
    <location>
        <begin position="402"/>
        <end position="458"/>
    </location>
</feature>
<name>A0A9K3KNC2_9STRA</name>
<feature type="compositionally biased region" description="Polar residues" evidence="1">
    <location>
        <begin position="428"/>
        <end position="438"/>
    </location>
</feature>
<dbReference type="OrthoDB" id="56980at2759"/>
<gene>
    <name evidence="2" type="ORF">IV203_005121</name>
</gene>
<feature type="region of interest" description="Disordered" evidence="1">
    <location>
        <begin position="271"/>
        <end position="295"/>
    </location>
</feature>
<reference evidence="2" key="2">
    <citation type="submission" date="2021-04" db="EMBL/GenBank/DDBJ databases">
        <authorList>
            <person name="Podell S."/>
        </authorList>
    </citation>
    <scope>NUCLEOTIDE SEQUENCE</scope>
    <source>
        <strain evidence="2">Hildebrandi</strain>
    </source>
</reference>